<evidence type="ECO:0000313" key="3">
    <source>
        <dbReference type="Proteomes" id="UP000595792"/>
    </source>
</evidence>
<protein>
    <submittedName>
        <fullName evidence="1">Uncharacterized protein</fullName>
    </submittedName>
</protein>
<organism evidence="1 4">
    <name type="scientific">Flavonifractor plautii</name>
    <name type="common">Fusobacterium plautii</name>
    <dbReference type="NCBI Taxonomy" id="292800"/>
    <lineage>
        <taxon>Bacteria</taxon>
        <taxon>Bacillati</taxon>
        <taxon>Bacillota</taxon>
        <taxon>Clostridia</taxon>
        <taxon>Eubacteriales</taxon>
        <taxon>Oscillospiraceae</taxon>
        <taxon>Flavonifractor</taxon>
    </lineage>
</organism>
<dbReference type="Proteomes" id="UP000595792">
    <property type="component" value="Chromosome"/>
</dbReference>
<proteinExistence type="predicted"/>
<accession>A0AAW6C8D7</accession>
<dbReference type="EMBL" id="CP065315">
    <property type="protein sequence ID" value="QQR05927.1"/>
    <property type="molecule type" value="Genomic_DNA"/>
</dbReference>
<reference evidence="1" key="2">
    <citation type="submission" date="2023-01" db="EMBL/GenBank/DDBJ databases">
        <title>Human gut microbiome strain richness.</title>
        <authorList>
            <person name="Chen-Liaw A."/>
        </authorList>
    </citation>
    <scope>NUCLEOTIDE SEQUENCE</scope>
    <source>
        <strain evidence="1">2225st1_A6_2225SCRN_200828</strain>
    </source>
</reference>
<evidence type="ECO:0000313" key="2">
    <source>
        <dbReference type="EMBL" id="QQR05927.1"/>
    </source>
</evidence>
<reference evidence="2 3" key="1">
    <citation type="submission" date="2020-11" db="EMBL/GenBank/DDBJ databases">
        <title>Closed and high quality bacterial genomes of the OMM12 community.</title>
        <authorList>
            <person name="Marbouty M."/>
            <person name="Lamy-Besnier Q."/>
            <person name="Debarbieux L."/>
            <person name="Koszul R."/>
        </authorList>
    </citation>
    <scope>NUCLEOTIDE SEQUENCE [LARGE SCALE GENOMIC DNA]</scope>
    <source>
        <strain evidence="2 3">YL31</strain>
    </source>
</reference>
<dbReference type="Proteomes" id="UP001211006">
    <property type="component" value="Unassembled WGS sequence"/>
</dbReference>
<gene>
    <name evidence="2" type="ORF">I5Q84_18720</name>
    <name evidence="1" type="ORF">PND83_19040</name>
</gene>
<name>A0AAW6C8D7_FLAPL</name>
<evidence type="ECO:0000313" key="4">
    <source>
        <dbReference type="Proteomes" id="UP001211006"/>
    </source>
</evidence>
<dbReference type="EMBL" id="JAQLWO010000026">
    <property type="protein sequence ID" value="MDB7908085.1"/>
    <property type="molecule type" value="Genomic_DNA"/>
</dbReference>
<dbReference type="RefSeq" id="WP_140402456.1">
    <property type="nucleotide sequence ID" value="NZ_BAABZG010000001.1"/>
</dbReference>
<sequence length="102" mass="11794">MENDLIARKLNLLTVFFPALAPSYKEIILNSFDQYSLLKAYVRRIMDSYPGIQAEDHEKLEKALTQSLRDSEVDCIHKYLSAKFSDEAIDALVKEMEGRHDE</sequence>
<evidence type="ECO:0000313" key="1">
    <source>
        <dbReference type="EMBL" id="MDB7908085.1"/>
    </source>
</evidence>
<dbReference type="AlphaFoldDB" id="A0AAW6C8D7"/>